<evidence type="ECO:0000259" key="1">
    <source>
        <dbReference type="Pfam" id="PF13456"/>
    </source>
</evidence>
<feature type="domain" description="Reverse transcriptase zinc-binding" evidence="2">
    <location>
        <begin position="7"/>
        <end position="80"/>
    </location>
</feature>
<dbReference type="InterPro" id="IPR002156">
    <property type="entry name" value="RNaseH_domain"/>
</dbReference>
<evidence type="ECO:0008006" key="5">
    <source>
        <dbReference type="Google" id="ProtNLM"/>
    </source>
</evidence>
<sequence>MAKSSSSHHQDAIKGLWKSVVPHRVEIFAWLAILGKINTRLKLANIGIIPINEAQCILCGLCPEDCSHLLIHCPLSWQLWCWWLNLWGIQWSLPSNLRDTFNQWAHPHHGAFFKKVWLASFFIIIWTIWKERNNRIFQNSSMSLPQLQDLVLLRLSWWIKGWEDPFPYSPVDVVRSPACLQWTTPRSREATATNPPPLPSWCPPPTMVLKWNVDASFNPILQKSAIGGVLQDSLGHFKCMFSSPIPLMEINAAEVFAIHRAIKISLSCFQIQDHSLIIESDSANAVKWCTNKKGGPWNLNFVLNFIRNASGNDSHISITHRGRASNNVADALAKQGLCRDDDFLAWL</sequence>
<dbReference type="Proteomes" id="UP000813463">
    <property type="component" value="Chromosome 3"/>
</dbReference>
<dbReference type="SUPFAM" id="SSF53098">
    <property type="entry name" value="Ribonuclease H-like"/>
    <property type="match status" value="1"/>
</dbReference>
<reference evidence="4" key="2">
    <citation type="submission" date="2025-08" db="UniProtKB">
        <authorList>
            <consortium name="RefSeq"/>
        </authorList>
    </citation>
    <scope>IDENTIFICATION</scope>
    <source>
        <tissue evidence="4">Leaf</tissue>
    </source>
</reference>
<reference evidence="3" key="1">
    <citation type="journal article" date="2021" name="Nat. Commun.">
        <title>Genomic analyses provide insights into spinach domestication and the genetic basis of agronomic traits.</title>
        <authorList>
            <person name="Cai X."/>
            <person name="Sun X."/>
            <person name="Xu C."/>
            <person name="Sun H."/>
            <person name="Wang X."/>
            <person name="Ge C."/>
            <person name="Zhang Z."/>
            <person name="Wang Q."/>
            <person name="Fei Z."/>
            <person name="Jiao C."/>
            <person name="Wang Q."/>
        </authorList>
    </citation>
    <scope>NUCLEOTIDE SEQUENCE [LARGE SCALE GENOMIC DNA]</scope>
    <source>
        <strain evidence="3">cv. Varoflay</strain>
    </source>
</reference>
<dbReference type="InterPro" id="IPR012337">
    <property type="entry name" value="RNaseH-like_sf"/>
</dbReference>
<feature type="domain" description="RNase H type-1" evidence="1">
    <location>
        <begin position="212"/>
        <end position="335"/>
    </location>
</feature>
<keyword evidence="3" id="KW-1185">Reference proteome</keyword>
<dbReference type="PANTHER" id="PTHR47723:SF22">
    <property type="entry name" value="RNASE H TYPE-1 DOMAIN-CONTAINING PROTEIN"/>
    <property type="match status" value="1"/>
</dbReference>
<accession>A0ABM3RH64</accession>
<gene>
    <name evidence="4" type="primary">LOC130469596</name>
</gene>
<organism evidence="3 4">
    <name type="scientific">Spinacia oleracea</name>
    <name type="common">Spinach</name>
    <dbReference type="NCBI Taxonomy" id="3562"/>
    <lineage>
        <taxon>Eukaryota</taxon>
        <taxon>Viridiplantae</taxon>
        <taxon>Streptophyta</taxon>
        <taxon>Embryophyta</taxon>
        <taxon>Tracheophyta</taxon>
        <taxon>Spermatophyta</taxon>
        <taxon>Magnoliopsida</taxon>
        <taxon>eudicotyledons</taxon>
        <taxon>Gunneridae</taxon>
        <taxon>Pentapetalae</taxon>
        <taxon>Caryophyllales</taxon>
        <taxon>Chenopodiaceae</taxon>
        <taxon>Chenopodioideae</taxon>
        <taxon>Anserineae</taxon>
        <taxon>Spinacia</taxon>
    </lineage>
</organism>
<dbReference type="GeneID" id="130469596"/>
<dbReference type="PANTHER" id="PTHR47723">
    <property type="entry name" value="OS05G0353850 PROTEIN"/>
    <property type="match status" value="1"/>
</dbReference>
<dbReference type="Pfam" id="PF13966">
    <property type="entry name" value="zf-RVT"/>
    <property type="match status" value="1"/>
</dbReference>
<dbReference type="InterPro" id="IPR044730">
    <property type="entry name" value="RNase_H-like_dom_plant"/>
</dbReference>
<evidence type="ECO:0000313" key="3">
    <source>
        <dbReference type="Proteomes" id="UP000813463"/>
    </source>
</evidence>
<evidence type="ECO:0000313" key="4">
    <source>
        <dbReference type="RefSeq" id="XP_056694952.1"/>
    </source>
</evidence>
<name>A0ABM3RH64_SPIOL</name>
<dbReference type="InterPro" id="IPR036397">
    <property type="entry name" value="RNaseH_sf"/>
</dbReference>
<dbReference type="InterPro" id="IPR053151">
    <property type="entry name" value="RNase_H-like"/>
</dbReference>
<protein>
    <recommendedName>
        <fullName evidence="5">RNase H type-1 domain-containing protein</fullName>
    </recommendedName>
</protein>
<evidence type="ECO:0000259" key="2">
    <source>
        <dbReference type="Pfam" id="PF13966"/>
    </source>
</evidence>
<dbReference type="RefSeq" id="XP_056694952.1">
    <property type="nucleotide sequence ID" value="XM_056838974.1"/>
</dbReference>
<dbReference type="InterPro" id="IPR026960">
    <property type="entry name" value="RVT-Znf"/>
</dbReference>
<dbReference type="Pfam" id="PF13456">
    <property type="entry name" value="RVT_3"/>
    <property type="match status" value="1"/>
</dbReference>
<proteinExistence type="predicted"/>
<dbReference type="CDD" id="cd06222">
    <property type="entry name" value="RNase_H_like"/>
    <property type="match status" value="1"/>
</dbReference>
<dbReference type="Gene3D" id="3.30.420.10">
    <property type="entry name" value="Ribonuclease H-like superfamily/Ribonuclease H"/>
    <property type="match status" value="1"/>
</dbReference>